<evidence type="ECO:0000259" key="2">
    <source>
        <dbReference type="Pfam" id="PF13467"/>
    </source>
</evidence>
<accession>A0ABW5DUH8</accession>
<dbReference type="RefSeq" id="WP_379877916.1">
    <property type="nucleotide sequence ID" value="NZ_JBHUIP010000014.1"/>
</dbReference>
<dbReference type="InterPro" id="IPR038268">
    <property type="entry name" value="RHH_sf"/>
</dbReference>
<dbReference type="InterPro" id="IPR027373">
    <property type="entry name" value="RHH_dom"/>
</dbReference>
<keyword evidence="4" id="KW-1185">Reference proteome</keyword>
<dbReference type="Proteomes" id="UP001597295">
    <property type="component" value="Unassembled WGS sequence"/>
</dbReference>
<gene>
    <name evidence="3" type="ORF">ACFSM5_17920</name>
</gene>
<feature type="region of interest" description="Disordered" evidence="1">
    <location>
        <begin position="88"/>
        <end position="110"/>
    </location>
</feature>
<reference evidence="4" key="1">
    <citation type="journal article" date="2019" name="Int. J. Syst. Evol. Microbiol.">
        <title>The Global Catalogue of Microorganisms (GCM) 10K type strain sequencing project: providing services to taxonomists for standard genome sequencing and annotation.</title>
        <authorList>
            <consortium name="The Broad Institute Genomics Platform"/>
            <consortium name="The Broad Institute Genome Sequencing Center for Infectious Disease"/>
            <person name="Wu L."/>
            <person name="Ma J."/>
        </authorList>
    </citation>
    <scope>NUCLEOTIDE SEQUENCE [LARGE SCALE GENOMIC DNA]</scope>
    <source>
        <strain evidence="4">CGMCC 1.19062</strain>
    </source>
</reference>
<evidence type="ECO:0000313" key="3">
    <source>
        <dbReference type="EMBL" id="MFD2264788.1"/>
    </source>
</evidence>
<organism evidence="3 4">
    <name type="scientific">Lacibacterium aquatile</name>
    <dbReference type="NCBI Taxonomy" id="1168082"/>
    <lineage>
        <taxon>Bacteria</taxon>
        <taxon>Pseudomonadati</taxon>
        <taxon>Pseudomonadota</taxon>
        <taxon>Alphaproteobacteria</taxon>
        <taxon>Rhodospirillales</taxon>
        <taxon>Rhodospirillaceae</taxon>
    </lineage>
</organism>
<name>A0ABW5DUH8_9PROT</name>
<protein>
    <submittedName>
        <fullName evidence="3">Ribbon-helix-helix domain-containing protein</fullName>
    </submittedName>
</protein>
<comment type="caution">
    <text evidence="3">The sequence shown here is derived from an EMBL/GenBank/DDBJ whole genome shotgun (WGS) entry which is preliminary data.</text>
</comment>
<sequence length="136" mass="15121">MSTSESDEGARYRRTVTVSGRRTSISIETVVWDGLEDISNREELTLAEILTLIDQRRLGSSLASAVRVFVLFYFRTIADIAQPLIRAANKPSAAHDSDDSHVPLTPPNTLPGLLDKVLERFATTRAELTTRGRQDH</sequence>
<dbReference type="EMBL" id="JBHUIP010000014">
    <property type="protein sequence ID" value="MFD2264788.1"/>
    <property type="molecule type" value="Genomic_DNA"/>
</dbReference>
<feature type="domain" description="Ribbon-helix-helix" evidence="2">
    <location>
        <begin position="13"/>
        <end position="73"/>
    </location>
</feature>
<dbReference type="Pfam" id="PF13467">
    <property type="entry name" value="RHH_4"/>
    <property type="match status" value="1"/>
</dbReference>
<dbReference type="Gene3D" id="1.10.3990.20">
    <property type="entry name" value="protein bp1543"/>
    <property type="match status" value="1"/>
</dbReference>
<proteinExistence type="predicted"/>
<evidence type="ECO:0000313" key="4">
    <source>
        <dbReference type="Proteomes" id="UP001597295"/>
    </source>
</evidence>
<evidence type="ECO:0000256" key="1">
    <source>
        <dbReference type="SAM" id="MobiDB-lite"/>
    </source>
</evidence>